<dbReference type="PANTHER" id="PTHR11142:SF4">
    <property type="entry name" value="PSEUDOURIDYLATE SYNTHASE 1 HOMOLOG"/>
    <property type="match status" value="1"/>
</dbReference>
<comment type="catalytic activity">
    <reaction evidence="4">
        <text>a uridine in tRNA = a pseudouridine in tRNA</text>
        <dbReference type="Rhea" id="RHEA:54572"/>
        <dbReference type="Rhea" id="RHEA-COMP:13339"/>
        <dbReference type="Rhea" id="RHEA-COMP:13934"/>
        <dbReference type="ChEBI" id="CHEBI:65314"/>
        <dbReference type="ChEBI" id="CHEBI:65315"/>
    </reaction>
</comment>
<proteinExistence type="inferred from homology"/>
<dbReference type="InterPro" id="IPR020103">
    <property type="entry name" value="PsdUridine_synth_cat_dom_sf"/>
</dbReference>
<dbReference type="RefSeq" id="XP_064676275.1">
    <property type="nucleotide sequence ID" value="XM_064827218.1"/>
</dbReference>
<dbReference type="FunFam" id="3.30.70.580:FF:000002">
    <property type="entry name" value="tRNA pseudouridine synthase"/>
    <property type="match status" value="1"/>
</dbReference>
<dbReference type="SUPFAM" id="SSF55120">
    <property type="entry name" value="Pseudouridine synthase"/>
    <property type="match status" value="1"/>
</dbReference>
<dbReference type="GO" id="GO:0005634">
    <property type="term" value="C:nucleus"/>
    <property type="evidence" value="ECO:0007669"/>
    <property type="project" value="TreeGrafter"/>
</dbReference>
<dbReference type="Pfam" id="PF01416">
    <property type="entry name" value="PseudoU_synth_1"/>
    <property type="match status" value="1"/>
</dbReference>
<evidence type="ECO:0000256" key="2">
    <source>
        <dbReference type="ARBA" id="ARBA00022694"/>
    </source>
</evidence>
<evidence type="ECO:0000256" key="1">
    <source>
        <dbReference type="ARBA" id="ARBA00009375"/>
    </source>
</evidence>
<dbReference type="NCBIfam" id="TIGR00071">
    <property type="entry name" value="hisT_truA"/>
    <property type="match status" value="1"/>
</dbReference>
<dbReference type="PANTHER" id="PTHR11142">
    <property type="entry name" value="PSEUDOURIDYLATE SYNTHASE"/>
    <property type="match status" value="1"/>
</dbReference>
<evidence type="ECO:0000256" key="3">
    <source>
        <dbReference type="ARBA" id="ARBA00023235"/>
    </source>
</evidence>
<evidence type="ECO:0000256" key="4">
    <source>
        <dbReference type="ARBA" id="ARBA00036943"/>
    </source>
</evidence>
<accession>A0AAN7D4N0</accession>
<comment type="similarity">
    <text evidence="1">Belongs to the tRNA pseudouridine synthase TruA family.</text>
</comment>
<dbReference type="InterPro" id="IPR020095">
    <property type="entry name" value="PsdUridine_synth_TruA_C"/>
</dbReference>
<evidence type="ECO:0000313" key="8">
    <source>
        <dbReference type="EMBL" id="KAK4509609.1"/>
    </source>
</evidence>
<dbReference type="GO" id="GO:0009982">
    <property type="term" value="F:pseudouridine synthase activity"/>
    <property type="evidence" value="ECO:0007669"/>
    <property type="project" value="InterPro"/>
</dbReference>
<feature type="active site" description="Nucleophile" evidence="5">
    <location>
        <position position="142"/>
    </location>
</feature>
<dbReference type="Proteomes" id="UP001304243">
    <property type="component" value="Unassembled WGS sequence"/>
</dbReference>
<evidence type="ECO:0000313" key="9">
    <source>
        <dbReference type="Proteomes" id="UP001304243"/>
    </source>
</evidence>
<comment type="caution">
    <text evidence="8">The sequence shown here is derived from an EMBL/GenBank/DDBJ whole genome shotgun (WGS) entry which is preliminary data.</text>
</comment>
<keyword evidence="3" id="KW-0413">Isomerase</keyword>
<reference evidence="8 9" key="1">
    <citation type="submission" date="2022-11" db="EMBL/GenBank/DDBJ databases">
        <title>Mucor velutinosus strain NIH1002 WGS.</title>
        <authorList>
            <person name="Subramanian P."/>
            <person name="Mullikin J.C."/>
            <person name="Segre J.A."/>
            <person name="Zelazny A.M."/>
        </authorList>
    </citation>
    <scope>NUCLEOTIDE SEQUENCE [LARGE SCALE GENOMIC DNA]</scope>
    <source>
        <strain evidence="8 9">NIH1002</strain>
    </source>
</reference>
<sequence>MRHLTSFAPAIRYFSRLSEFRPTNMSMRARPLHWRSFCSSLNCLNRIIKTSKDRKLHFDQVNSWKATGNQDHVKSNEPRLPKKKVALLIGFNGSSFQGMQINPGTVTIESVLFDALCKTGAVSTSNAVDPKKVQLMRAARTDKGVHASCNLVSLKMICQDEQIVEKLNAVLPPQIRVWGYVETQRNFHAKNKCDSRIYEYLMPSYALQQLEPNKEWTTQPQSEHDIQIATEDSTLTRFMKPTDPAKLLAYRVDQERFSKFKRAMQMFKGTHNFHNYTIARSFRDQAANRFMIDINVDEPMMIGGMEWISVKLHGQSFMLHQIRKMISMAMLCTRTGTPLTLLPKTFESAKINIPKAPALGLLLDRPVFKLYNDRMHAIESRQTIDFDQYKDAIEAFKRESIYSKIFEQEHQDRVFDTFLMTIDSHVDKDYKFFNKEGIIPDESILYTKYSV</sequence>
<keyword evidence="9" id="KW-1185">Reference proteome</keyword>
<feature type="domain" description="Pseudouridine synthase I TruA alpha/beta" evidence="7">
    <location>
        <begin position="263"/>
        <end position="365"/>
    </location>
</feature>
<dbReference type="AlphaFoldDB" id="A0AAN7D4N0"/>
<dbReference type="InterPro" id="IPR020097">
    <property type="entry name" value="PsdUridine_synth_TruA_a/b_dom"/>
</dbReference>
<dbReference type="EMBL" id="JASEJX010000039">
    <property type="protein sequence ID" value="KAK4509609.1"/>
    <property type="molecule type" value="Genomic_DNA"/>
</dbReference>
<dbReference type="GeneID" id="89951648"/>
<dbReference type="Gene3D" id="3.30.70.660">
    <property type="entry name" value="Pseudouridine synthase I, catalytic domain, C-terminal subdomain"/>
    <property type="match status" value="1"/>
</dbReference>
<evidence type="ECO:0000256" key="5">
    <source>
        <dbReference type="PIRSR" id="PIRSR641708-1"/>
    </source>
</evidence>
<organism evidence="8 9">
    <name type="scientific">Mucor velutinosus</name>
    <dbReference type="NCBI Taxonomy" id="708070"/>
    <lineage>
        <taxon>Eukaryota</taxon>
        <taxon>Fungi</taxon>
        <taxon>Fungi incertae sedis</taxon>
        <taxon>Mucoromycota</taxon>
        <taxon>Mucoromycotina</taxon>
        <taxon>Mucoromycetes</taxon>
        <taxon>Mucorales</taxon>
        <taxon>Mucorineae</taxon>
        <taxon>Mucoraceae</taxon>
        <taxon>Mucor</taxon>
    </lineage>
</organism>
<feature type="binding site" evidence="6">
    <location>
        <position position="198"/>
    </location>
    <ligand>
        <name>substrate</name>
    </ligand>
</feature>
<dbReference type="InterPro" id="IPR041708">
    <property type="entry name" value="PUS1/PUS2-like"/>
</dbReference>
<keyword evidence="2" id="KW-0819">tRNA processing</keyword>
<dbReference type="InterPro" id="IPR001406">
    <property type="entry name" value="PsdUridine_synth_TruA"/>
</dbReference>
<evidence type="ECO:0000259" key="7">
    <source>
        <dbReference type="Pfam" id="PF01416"/>
    </source>
</evidence>
<dbReference type="Gene3D" id="3.30.70.580">
    <property type="entry name" value="Pseudouridine synthase I, catalytic domain, N-terminal subdomain"/>
    <property type="match status" value="1"/>
</dbReference>
<protein>
    <recommendedName>
        <fullName evidence="7">Pseudouridine synthase I TruA alpha/beta domain-containing protein</fullName>
    </recommendedName>
</protein>
<dbReference type="CDD" id="cd02568">
    <property type="entry name" value="PseudoU_synth_PUS1_PUS2"/>
    <property type="match status" value="1"/>
</dbReference>
<gene>
    <name evidence="8" type="ORF">ATC70_007962</name>
</gene>
<dbReference type="InterPro" id="IPR020094">
    <property type="entry name" value="TruA/RsuA/RluB/E/F_N"/>
</dbReference>
<dbReference type="GO" id="GO:1990481">
    <property type="term" value="P:mRNA pseudouridine synthesis"/>
    <property type="evidence" value="ECO:0007669"/>
    <property type="project" value="TreeGrafter"/>
</dbReference>
<name>A0AAN7D4N0_9FUNG</name>
<dbReference type="GO" id="GO:0003723">
    <property type="term" value="F:RNA binding"/>
    <property type="evidence" value="ECO:0007669"/>
    <property type="project" value="InterPro"/>
</dbReference>
<dbReference type="GO" id="GO:0031119">
    <property type="term" value="P:tRNA pseudouridine synthesis"/>
    <property type="evidence" value="ECO:0007669"/>
    <property type="project" value="InterPro"/>
</dbReference>
<evidence type="ECO:0000256" key="6">
    <source>
        <dbReference type="PIRSR" id="PIRSR641708-2"/>
    </source>
</evidence>